<feature type="transmembrane region" description="Helical" evidence="2">
    <location>
        <begin position="93"/>
        <end position="118"/>
    </location>
</feature>
<dbReference type="PANTHER" id="PTHR38794:SF3">
    <property type="entry name" value="INTEGRAL MEMBRANE PROTEIN"/>
    <property type="match status" value="1"/>
</dbReference>
<keyword evidence="2" id="KW-0472">Membrane</keyword>
<dbReference type="InterPro" id="IPR049326">
    <property type="entry name" value="Rhodopsin_dom_fungi"/>
</dbReference>
<dbReference type="PANTHER" id="PTHR38794">
    <property type="entry name" value="INTEGRAL MEMBRANE PROTEIN"/>
    <property type="match status" value="1"/>
</dbReference>
<evidence type="ECO:0000256" key="2">
    <source>
        <dbReference type="SAM" id="Phobius"/>
    </source>
</evidence>
<sequence>MPGDRQPLHRLSAQDRGPIVIISAYSWAFVTLLIAFIRFSFARVQRLPFKLDDWSFSLAAVFAIATSVCYHVATNGGLGRHIADLSPHELDTYYKAMFASQFVGITSMAFAKTSFFLLADRVAPQFPRTFYSIIAMIAVWAIFSMLAVSFQCHLPNAWVYSPSECPTHGYLAYPIIIGNALTDAFLALWFLPTIWRVLIDRNKRLAVIALFGTRLLVSFTAVAQMVLVGVALHKEDQTRASWIPVMVTQAVINLSVLSATIPRTNHFFASLHAGVITMRLTDFELDASQGISRTQHPRHRDEPPLKLVPSGTEGHMQTNVSSSRKSERRWNKFKGKKKAADWQNTMSRGSTRDDENSTSSLYNSQGGISMRQTQETKIEYVKRQPMLVRRP</sequence>
<feature type="transmembrane region" description="Helical" evidence="2">
    <location>
        <begin position="170"/>
        <end position="195"/>
    </location>
</feature>
<dbReference type="Pfam" id="PF20684">
    <property type="entry name" value="Fung_rhodopsin"/>
    <property type="match status" value="1"/>
</dbReference>
<keyword evidence="2" id="KW-0812">Transmembrane</keyword>
<evidence type="ECO:0000313" key="4">
    <source>
        <dbReference type="EMBL" id="KAF2502852.1"/>
    </source>
</evidence>
<evidence type="ECO:0000256" key="1">
    <source>
        <dbReference type="SAM" id="MobiDB-lite"/>
    </source>
</evidence>
<dbReference type="Proteomes" id="UP000799750">
    <property type="component" value="Unassembled WGS sequence"/>
</dbReference>
<dbReference type="AlphaFoldDB" id="A0A6A6REP8"/>
<organism evidence="4 5">
    <name type="scientific">Lophium mytilinum</name>
    <dbReference type="NCBI Taxonomy" id="390894"/>
    <lineage>
        <taxon>Eukaryota</taxon>
        <taxon>Fungi</taxon>
        <taxon>Dikarya</taxon>
        <taxon>Ascomycota</taxon>
        <taxon>Pezizomycotina</taxon>
        <taxon>Dothideomycetes</taxon>
        <taxon>Pleosporomycetidae</taxon>
        <taxon>Mytilinidiales</taxon>
        <taxon>Mytilinidiaceae</taxon>
        <taxon>Lophium</taxon>
    </lineage>
</organism>
<feature type="compositionally biased region" description="Polar residues" evidence="1">
    <location>
        <begin position="357"/>
        <end position="373"/>
    </location>
</feature>
<evidence type="ECO:0000259" key="3">
    <source>
        <dbReference type="Pfam" id="PF20684"/>
    </source>
</evidence>
<feature type="transmembrane region" description="Helical" evidence="2">
    <location>
        <begin position="242"/>
        <end position="261"/>
    </location>
</feature>
<feature type="domain" description="Rhodopsin" evidence="3">
    <location>
        <begin position="41"/>
        <end position="268"/>
    </location>
</feature>
<gene>
    <name evidence="4" type="ORF">BU16DRAFT_20645</name>
</gene>
<keyword evidence="2" id="KW-1133">Transmembrane helix</keyword>
<name>A0A6A6REP8_9PEZI</name>
<accession>A0A6A6REP8</accession>
<feature type="transmembrane region" description="Helical" evidence="2">
    <location>
        <begin position="130"/>
        <end position="150"/>
    </location>
</feature>
<evidence type="ECO:0000313" key="5">
    <source>
        <dbReference type="Proteomes" id="UP000799750"/>
    </source>
</evidence>
<dbReference type="EMBL" id="MU004181">
    <property type="protein sequence ID" value="KAF2502852.1"/>
    <property type="molecule type" value="Genomic_DNA"/>
</dbReference>
<keyword evidence="5" id="KW-1185">Reference proteome</keyword>
<proteinExistence type="predicted"/>
<feature type="transmembrane region" description="Helical" evidence="2">
    <location>
        <begin position="207"/>
        <end position="230"/>
    </location>
</feature>
<feature type="transmembrane region" description="Helical" evidence="2">
    <location>
        <begin position="53"/>
        <end position="73"/>
    </location>
</feature>
<reference evidence="4" key="1">
    <citation type="journal article" date="2020" name="Stud. Mycol.">
        <title>101 Dothideomycetes genomes: a test case for predicting lifestyles and emergence of pathogens.</title>
        <authorList>
            <person name="Haridas S."/>
            <person name="Albert R."/>
            <person name="Binder M."/>
            <person name="Bloem J."/>
            <person name="Labutti K."/>
            <person name="Salamov A."/>
            <person name="Andreopoulos B."/>
            <person name="Baker S."/>
            <person name="Barry K."/>
            <person name="Bills G."/>
            <person name="Bluhm B."/>
            <person name="Cannon C."/>
            <person name="Castanera R."/>
            <person name="Culley D."/>
            <person name="Daum C."/>
            <person name="Ezra D."/>
            <person name="Gonzalez J."/>
            <person name="Henrissat B."/>
            <person name="Kuo A."/>
            <person name="Liang C."/>
            <person name="Lipzen A."/>
            <person name="Lutzoni F."/>
            <person name="Magnuson J."/>
            <person name="Mondo S."/>
            <person name="Nolan M."/>
            <person name="Ohm R."/>
            <person name="Pangilinan J."/>
            <person name="Park H.-J."/>
            <person name="Ramirez L."/>
            <person name="Alfaro M."/>
            <person name="Sun H."/>
            <person name="Tritt A."/>
            <person name="Yoshinaga Y."/>
            <person name="Zwiers L.-H."/>
            <person name="Turgeon B."/>
            <person name="Goodwin S."/>
            <person name="Spatafora J."/>
            <person name="Crous P."/>
            <person name="Grigoriev I."/>
        </authorList>
    </citation>
    <scope>NUCLEOTIDE SEQUENCE</scope>
    <source>
        <strain evidence="4">CBS 269.34</strain>
    </source>
</reference>
<protein>
    <recommendedName>
        <fullName evidence="3">Rhodopsin domain-containing protein</fullName>
    </recommendedName>
</protein>
<feature type="transmembrane region" description="Helical" evidence="2">
    <location>
        <begin position="20"/>
        <end position="41"/>
    </location>
</feature>
<feature type="region of interest" description="Disordered" evidence="1">
    <location>
        <begin position="291"/>
        <end position="377"/>
    </location>
</feature>
<dbReference type="OrthoDB" id="3918601at2759"/>